<dbReference type="SUPFAM" id="SSF141072">
    <property type="entry name" value="CalX-like"/>
    <property type="match status" value="1"/>
</dbReference>
<reference evidence="7" key="1">
    <citation type="submission" date="2023-06" db="EMBL/GenBank/DDBJ databases">
        <authorList>
            <person name="Zeman M."/>
            <person name="Kubasova T."/>
            <person name="Jahodarova E."/>
            <person name="Nykrynova M."/>
            <person name="Rychlik I."/>
        </authorList>
    </citation>
    <scope>NUCLEOTIDE SEQUENCE</scope>
    <source>
        <strain evidence="7">ET15</strain>
        <strain evidence="6">ET37</strain>
    </source>
</reference>
<evidence type="ECO:0000259" key="5">
    <source>
        <dbReference type="Pfam" id="PF03160"/>
    </source>
</evidence>
<accession>A0AAW7JKM2</accession>
<keyword evidence="2" id="KW-0677">Repeat</keyword>
<evidence type="ECO:0000256" key="3">
    <source>
        <dbReference type="ARBA" id="ARBA00022837"/>
    </source>
</evidence>
<feature type="chain" id="PRO_5043947586" evidence="4">
    <location>
        <begin position="19"/>
        <end position="304"/>
    </location>
</feature>
<proteinExistence type="predicted"/>
<dbReference type="GO" id="GO:0007154">
    <property type="term" value="P:cell communication"/>
    <property type="evidence" value="ECO:0007669"/>
    <property type="project" value="InterPro"/>
</dbReference>
<keyword evidence="3" id="KW-0106">Calcium</keyword>
<evidence type="ECO:0000313" key="8">
    <source>
        <dbReference type="Proteomes" id="UP001167831"/>
    </source>
</evidence>
<gene>
    <name evidence="6" type="ORF">QVN81_11345</name>
    <name evidence="7" type="ORF">QVN84_09610</name>
</gene>
<evidence type="ECO:0000313" key="7">
    <source>
        <dbReference type="EMBL" id="MDN0025770.1"/>
    </source>
</evidence>
<dbReference type="InterPro" id="IPR038081">
    <property type="entry name" value="CalX-like_sf"/>
</dbReference>
<evidence type="ECO:0000256" key="4">
    <source>
        <dbReference type="SAM" id="SignalP"/>
    </source>
</evidence>
<dbReference type="EMBL" id="JAUEIE010000015">
    <property type="protein sequence ID" value="MDN0023603.1"/>
    <property type="molecule type" value="Genomic_DNA"/>
</dbReference>
<protein>
    <submittedName>
        <fullName evidence="7">Calx-beta domain-containing protein</fullName>
    </submittedName>
</protein>
<dbReference type="RefSeq" id="WP_289826110.1">
    <property type="nucleotide sequence ID" value="NZ_JAUEIE010000015.1"/>
</dbReference>
<dbReference type="Proteomes" id="UP001167831">
    <property type="component" value="Unassembled WGS sequence"/>
</dbReference>
<dbReference type="GO" id="GO:0016020">
    <property type="term" value="C:membrane"/>
    <property type="evidence" value="ECO:0007669"/>
    <property type="project" value="InterPro"/>
</dbReference>
<dbReference type="Proteomes" id="UP001168478">
    <property type="component" value="Unassembled WGS sequence"/>
</dbReference>
<comment type="caution">
    <text evidence="7">The sequence shown here is derived from an EMBL/GenBank/DDBJ whole genome shotgun (WGS) entry which is preliminary data.</text>
</comment>
<keyword evidence="1 4" id="KW-0732">Signal</keyword>
<dbReference type="InterPro" id="IPR003644">
    <property type="entry name" value="Calx_beta"/>
</dbReference>
<evidence type="ECO:0000256" key="1">
    <source>
        <dbReference type="ARBA" id="ARBA00022729"/>
    </source>
</evidence>
<dbReference type="PROSITE" id="PS51257">
    <property type="entry name" value="PROKAR_LIPOPROTEIN"/>
    <property type="match status" value="1"/>
</dbReference>
<dbReference type="AlphaFoldDB" id="A0AAW7JKM2"/>
<name>A0AAW7JKM2_9BACT</name>
<organism evidence="7 9">
    <name type="scientific">Leyella lascolaii</name>
    <dbReference type="NCBI Taxonomy" id="1776379"/>
    <lineage>
        <taxon>Bacteria</taxon>
        <taxon>Pseudomonadati</taxon>
        <taxon>Bacteroidota</taxon>
        <taxon>Bacteroidia</taxon>
        <taxon>Bacteroidales</taxon>
        <taxon>Prevotellaceae</taxon>
        <taxon>Leyella</taxon>
    </lineage>
</organism>
<feature type="domain" description="Calx-beta" evidence="5">
    <location>
        <begin position="29"/>
        <end position="145"/>
    </location>
</feature>
<evidence type="ECO:0000256" key="2">
    <source>
        <dbReference type="ARBA" id="ARBA00022737"/>
    </source>
</evidence>
<sequence length="304" mass="33254">MKNIKLLMLMLAALPFFASCSDDDDVNTRECTVGFSSDAITVDETAGYVQIPITVSGHRNGPVRVKIESAAVGDDGAVEGESYAITDKTLNLNSDTLSAGTINVELRIIDDSEINNDRQFTLTIVSADGAEITGKQTTVTISDNDGNFYKAFAGEWTFSAINADGMKTSFPVTIKAAAEGSSDYEKVLTCEAASILGAGETYSWKLEYMFDQQTLSGQLGLVCGEEICYMPDYGYHLMWLFSETGNRQNVYQGVFPIDWKLTEEGTIPDTLTLDPAFDIWLYVQTDDGMGGYMDIYSNVTLTRN</sequence>
<evidence type="ECO:0000313" key="9">
    <source>
        <dbReference type="Proteomes" id="UP001168478"/>
    </source>
</evidence>
<feature type="signal peptide" evidence="4">
    <location>
        <begin position="1"/>
        <end position="18"/>
    </location>
</feature>
<evidence type="ECO:0000313" key="6">
    <source>
        <dbReference type="EMBL" id="MDN0023603.1"/>
    </source>
</evidence>
<dbReference type="Pfam" id="PF03160">
    <property type="entry name" value="Calx-beta"/>
    <property type="match status" value="1"/>
</dbReference>
<dbReference type="EMBL" id="JAUEIF010000008">
    <property type="protein sequence ID" value="MDN0025770.1"/>
    <property type="molecule type" value="Genomic_DNA"/>
</dbReference>
<keyword evidence="8" id="KW-1185">Reference proteome</keyword>
<reference evidence="7" key="2">
    <citation type="submission" date="2023-08" db="EMBL/GenBank/DDBJ databases">
        <title>Identification and characterization of horizontal gene transfer across gut microbiota members of farm animals based on homology search.</title>
        <authorList>
            <person name="Schwarzerova J."/>
            <person name="Nykrynova M."/>
            <person name="Jureckova K."/>
            <person name="Cejkova D."/>
            <person name="Rychlik I."/>
        </authorList>
    </citation>
    <scope>NUCLEOTIDE SEQUENCE</scope>
    <source>
        <strain evidence="7">ET15</strain>
        <strain evidence="6">ET37</strain>
    </source>
</reference>
<dbReference type="Gene3D" id="2.60.40.2030">
    <property type="match status" value="1"/>
</dbReference>